<dbReference type="GO" id="GO:0015761">
    <property type="term" value="P:mannose transmembrane transport"/>
    <property type="evidence" value="ECO:0007669"/>
    <property type="project" value="EnsemblFungi"/>
</dbReference>
<dbReference type="EMBL" id="HE576756">
    <property type="protein sequence ID" value="CCC70444.1"/>
    <property type="molecule type" value="Genomic_DNA"/>
</dbReference>
<dbReference type="PRINTS" id="PR00171">
    <property type="entry name" value="SUGRTRNSPORT"/>
</dbReference>
<dbReference type="PANTHER" id="PTHR48022">
    <property type="entry name" value="PLASTIDIC GLUCOSE TRANSPORTER 4"/>
    <property type="match status" value="1"/>
</dbReference>
<dbReference type="GO" id="GO:0010255">
    <property type="term" value="P:glucose mediated signaling pathway"/>
    <property type="evidence" value="ECO:0007669"/>
    <property type="project" value="EnsemblFungi"/>
</dbReference>
<feature type="region of interest" description="Disordered" evidence="9">
    <location>
        <begin position="807"/>
        <end position="843"/>
    </location>
</feature>
<reference key="2">
    <citation type="submission" date="2011-08" db="EMBL/GenBank/DDBJ databases">
        <title>Genome sequence of Naumovozyma castellii.</title>
        <authorList>
            <person name="Gordon J.L."/>
            <person name="Armisen D."/>
            <person name="Proux-Wera E."/>
            <person name="OhEigeartaigh S.S."/>
            <person name="Byrne K.P."/>
            <person name="Wolfe K.H."/>
        </authorList>
    </citation>
    <scope>NUCLEOTIDE SEQUENCE</scope>
    <source>
        <strain>Type strain:CBS 4309</strain>
    </source>
</reference>
<comment type="subcellular location">
    <subcellularLocation>
        <location evidence="1">Membrane</location>
        <topology evidence="1">Multi-pass membrane protein</topology>
    </subcellularLocation>
</comment>
<evidence type="ECO:0000313" key="13">
    <source>
        <dbReference type="Proteomes" id="UP000001640"/>
    </source>
</evidence>
<evidence type="ECO:0000256" key="5">
    <source>
        <dbReference type="ARBA" id="ARBA00022692"/>
    </source>
</evidence>
<dbReference type="FunCoup" id="G0VG25">
    <property type="interactions" value="276"/>
</dbReference>
<evidence type="ECO:0000256" key="1">
    <source>
        <dbReference type="ARBA" id="ARBA00004141"/>
    </source>
</evidence>
<dbReference type="PANTHER" id="PTHR48022:SF16">
    <property type="entry name" value="HIGH GLUCOSE SENSOR RGT2-RELATED"/>
    <property type="match status" value="1"/>
</dbReference>
<feature type="transmembrane region" description="Helical" evidence="10">
    <location>
        <begin position="527"/>
        <end position="547"/>
    </location>
</feature>
<feature type="transmembrane region" description="Helical" evidence="10">
    <location>
        <begin position="269"/>
        <end position="290"/>
    </location>
</feature>
<feature type="compositionally biased region" description="Acidic residues" evidence="9">
    <location>
        <begin position="815"/>
        <end position="826"/>
    </location>
</feature>
<evidence type="ECO:0000256" key="9">
    <source>
        <dbReference type="SAM" id="MobiDB-lite"/>
    </source>
</evidence>
<feature type="transmembrane region" description="Helical" evidence="10">
    <location>
        <begin position="178"/>
        <end position="195"/>
    </location>
</feature>
<dbReference type="NCBIfam" id="TIGR00879">
    <property type="entry name" value="SP"/>
    <property type="match status" value="1"/>
</dbReference>
<feature type="transmembrane region" description="Helical" evidence="10">
    <location>
        <begin position="492"/>
        <end position="515"/>
    </location>
</feature>
<dbReference type="InterPro" id="IPR020846">
    <property type="entry name" value="MFS_dom"/>
</dbReference>
<feature type="region of interest" description="Disordered" evidence="9">
    <location>
        <begin position="684"/>
        <end position="711"/>
    </location>
</feature>
<dbReference type="PROSITE" id="PS00217">
    <property type="entry name" value="SUGAR_TRANSPORT_2"/>
    <property type="match status" value="1"/>
</dbReference>
<feature type="compositionally biased region" description="Basic and acidic residues" evidence="9">
    <location>
        <begin position="702"/>
        <end position="711"/>
    </location>
</feature>
<keyword evidence="4" id="KW-0762">Sugar transport</keyword>
<dbReference type="GO" id="GO:0005351">
    <property type="term" value="F:carbohydrate:proton symporter activity"/>
    <property type="evidence" value="ECO:0007669"/>
    <property type="project" value="TreeGrafter"/>
</dbReference>
<evidence type="ECO:0000256" key="7">
    <source>
        <dbReference type="ARBA" id="ARBA00023136"/>
    </source>
</evidence>
<feature type="transmembrane region" description="Helical" evidence="10">
    <location>
        <begin position="397"/>
        <end position="418"/>
    </location>
</feature>
<feature type="transmembrane region" description="Helical" evidence="10">
    <location>
        <begin position="101"/>
        <end position="119"/>
    </location>
</feature>
<feature type="transmembrane region" description="Helical" evidence="10">
    <location>
        <begin position="362"/>
        <end position="385"/>
    </location>
</feature>
<dbReference type="GO" id="GO:1904659">
    <property type="term" value="P:D-glucose transmembrane transport"/>
    <property type="evidence" value="ECO:0007669"/>
    <property type="project" value="EnsemblFungi"/>
</dbReference>
<dbReference type="eggNOG" id="KOG0254">
    <property type="taxonomic scope" value="Eukaryota"/>
</dbReference>
<keyword evidence="7 10" id="KW-0472">Membrane</keyword>
<accession>G0VG25</accession>
<dbReference type="FunFam" id="1.20.1250.20:FF:000115">
    <property type="entry name" value="High-affinity glucose transporter"/>
    <property type="match status" value="1"/>
</dbReference>
<dbReference type="Proteomes" id="UP000001640">
    <property type="component" value="Chromosome 5"/>
</dbReference>
<dbReference type="InterPro" id="IPR050360">
    <property type="entry name" value="MFS_Sugar_Transporters"/>
</dbReference>
<dbReference type="SUPFAM" id="SSF103473">
    <property type="entry name" value="MFS general substrate transporter"/>
    <property type="match status" value="1"/>
</dbReference>
<keyword evidence="6 10" id="KW-1133">Transmembrane helix</keyword>
<gene>
    <name evidence="12" type="primary">NCAS0E03740</name>
    <name evidence="12" type="ordered locus">NCAS_0E03740</name>
</gene>
<feature type="transmembrane region" description="Helical" evidence="10">
    <location>
        <begin position="456"/>
        <end position="480"/>
    </location>
</feature>
<dbReference type="CDD" id="cd17356">
    <property type="entry name" value="MFS_HXT"/>
    <property type="match status" value="1"/>
</dbReference>
<dbReference type="GO" id="GO:0005536">
    <property type="term" value="F:D-glucose binding"/>
    <property type="evidence" value="ECO:0007669"/>
    <property type="project" value="UniProtKB-ARBA"/>
</dbReference>
<feature type="transmembrane region" description="Helical" evidence="10">
    <location>
        <begin position="237"/>
        <end position="257"/>
    </location>
</feature>
<feature type="transmembrane region" description="Helical" evidence="10">
    <location>
        <begin position="425"/>
        <end position="444"/>
    </location>
</feature>
<dbReference type="PROSITE" id="PS00216">
    <property type="entry name" value="SUGAR_TRANSPORT_1"/>
    <property type="match status" value="1"/>
</dbReference>
<evidence type="ECO:0000256" key="10">
    <source>
        <dbReference type="SAM" id="Phobius"/>
    </source>
</evidence>
<protein>
    <recommendedName>
        <fullName evidence="11">Major facilitator superfamily (MFS) profile domain-containing protein</fullName>
    </recommendedName>
</protein>
<keyword evidence="3" id="KW-0813">Transport</keyword>
<feature type="compositionally biased region" description="Polar residues" evidence="9">
    <location>
        <begin position="829"/>
        <end position="843"/>
    </location>
</feature>
<keyword evidence="13" id="KW-1185">Reference proteome</keyword>
<dbReference type="GO" id="GO:0015755">
    <property type="term" value="P:fructose transmembrane transport"/>
    <property type="evidence" value="ECO:0007669"/>
    <property type="project" value="EnsemblFungi"/>
</dbReference>
<evidence type="ECO:0000256" key="3">
    <source>
        <dbReference type="ARBA" id="ARBA00022448"/>
    </source>
</evidence>
<dbReference type="RefSeq" id="XP_003676801.1">
    <property type="nucleotide sequence ID" value="XM_003676753.1"/>
</dbReference>
<evidence type="ECO:0000256" key="2">
    <source>
        <dbReference type="ARBA" id="ARBA00010992"/>
    </source>
</evidence>
<keyword evidence="8" id="KW-0325">Glycoprotein</keyword>
<dbReference type="KEGG" id="ncs:NCAS_0E03740"/>
<name>G0VG25_NAUCA</name>
<dbReference type="InterPro" id="IPR036259">
    <property type="entry name" value="MFS_trans_sf"/>
</dbReference>
<dbReference type="Gene3D" id="1.20.1250.20">
    <property type="entry name" value="MFS general substrate transporter like domains"/>
    <property type="match status" value="1"/>
</dbReference>
<feature type="compositionally biased region" description="Polar residues" evidence="9">
    <location>
        <begin position="47"/>
        <end position="56"/>
    </location>
</feature>
<evidence type="ECO:0000256" key="4">
    <source>
        <dbReference type="ARBA" id="ARBA00022597"/>
    </source>
</evidence>
<evidence type="ECO:0000256" key="6">
    <source>
        <dbReference type="ARBA" id="ARBA00022989"/>
    </source>
</evidence>
<feature type="transmembrane region" description="Helical" evidence="10">
    <location>
        <begin position="149"/>
        <end position="171"/>
    </location>
</feature>
<proteinExistence type="inferred from homology"/>
<organism evidence="12 13">
    <name type="scientific">Naumovozyma castellii</name>
    <name type="common">Yeast</name>
    <name type="synonym">Saccharomyces castellii</name>
    <dbReference type="NCBI Taxonomy" id="27288"/>
    <lineage>
        <taxon>Eukaryota</taxon>
        <taxon>Fungi</taxon>
        <taxon>Dikarya</taxon>
        <taxon>Ascomycota</taxon>
        <taxon>Saccharomycotina</taxon>
        <taxon>Saccharomycetes</taxon>
        <taxon>Saccharomycetales</taxon>
        <taxon>Saccharomycetaceae</taxon>
        <taxon>Naumovozyma</taxon>
    </lineage>
</organism>
<evidence type="ECO:0000313" key="12">
    <source>
        <dbReference type="EMBL" id="CCC70444.1"/>
    </source>
</evidence>
<dbReference type="GeneID" id="96904072"/>
<dbReference type="AlphaFoldDB" id="G0VG25"/>
<dbReference type="PROSITE" id="PS50850">
    <property type="entry name" value="MFS"/>
    <property type="match status" value="1"/>
</dbReference>
<feature type="domain" description="Major facilitator superfamily (MFS) profile" evidence="11">
    <location>
        <begin position="106"/>
        <end position="551"/>
    </location>
</feature>
<dbReference type="InterPro" id="IPR005829">
    <property type="entry name" value="Sugar_transporter_CS"/>
</dbReference>
<dbReference type="OrthoDB" id="6612291at2759"/>
<comment type="similarity">
    <text evidence="2">Belongs to the major facilitator superfamily. Sugar transporter (TC 2.A.1.1) family.</text>
</comment>
<dbReference type="GO" id="GO:0005886">
    <property type="term" value="C:plasma membrane"/>
    <property type="evidence" value="ECO:0007669"/>
    <property type="project" value="EnsemblFungi"/>
</dbReference>
<reference evidence="12 13" key="1">
    <citation type="journal article" date="2011" name="Proc. Natl. Acad. Sci. U.S.A.">
        <title>Evolutionary erosion of yeast sex chromosomes by mating-type switching accidents.</title>
        <authorList>
            <person name="Gordon J.L."/>
            <person name="Armisen D."/>
            <person name="Proux-Wera E."/>
            <person name="Oheigeartaigh S.S."/>
            <person name="Byrne K.P."/>
            <person name="Wolfe K.H."/>
        </authorList>
    </citation>
    <scope>NUCLEOTIDE SEQUENCE [LARGE SCALE GENOMIC DNA]</scope>
    <source>
        <strain evidence="13">ATCC 76901 / BCRC 22586 / CBS 4309 / NBRC 1992 / NRRL Y-12630</strain>
    </source>
</reference>
<dbReference type="InterPro" id="IPR005828">
    <property type="entry name" value="MFS_sugar_transport-like"/>
</dbReference>
<dbReference type="GO" id="GO:0045835">
    <property type="term" value="P:negative regulation of meiotic nuclear division"/>
    <property type="evidence" value="ECO:0007669"/>
    <property type="project" value="EnsemblFungi"/>
</dbReference>
<dbReference type="Pfam" id="PF00083">
    <property type="entry name" value="Sugar_tr"/>
    <property type="match status" value="1"/>
</dbReference>
<evidence type="ECO:0000256" key="8">
    <source>
        <dbReference type="ARBA" id="ARBA00023180"/>
    </source>
</evidence>
<dbReference type="InterPro" id="IPR003663">
    <property type="entry name" value="Sugar/inositol_transpt"/>
</dbReference>
<dbReference type="InParanoid" id="G0VG25"/>
<feature type="region of interest" description="Disordered" evidence="9">
    <location>
        <begin position="37"/>
        <end position="72"/>
    </location>
</feature>
<dbReference type="HOGENOM" id="CLU_001265_42_0_1"/>
<keyword evidence="5 10" id="KW-0812">Transmembrane</keyword>
<feature type="transmembrane region" description="Helical" evidence="10">
    <location>
        <begin position="201"/>
        <end position="225"/>
    </location>
</feature>
<sequence>MTRADKEREIEEERERERRGFLNKAINKVSKKLLLRQKSSKKTSTSDEYAQSSTIFDATEEIPNPVESGGSMQLSRISEEASTIDGESILFSEPPRPQRKIMSIVVGVFVAVGGFLFGYDTGLINSITEMDYVLTHLTPNHREFTTEQLSITVSFLSLGTFFGALTAPVFADNYGRKVTIMISTLIIFSVGNSLQVAANGIVLLIVGRVISGFGIGIISAVVPLYQAEAAHKSLRGAIISTYQWAITWGLLVSSAVAQGTHNRHGASSYRIPIGLQYIWSFILAFGMIFLPESPRYYVLKDQLDKAAESLSFLRRVPIQDSGLLEELVEIKATYDYECSFGSTHFWDCFISSKTRPKQKLRMFTGIAIQAFQQFSGINFIFYYGVNFFNKTGVDNSYLVSFITYAVNVIFNIPGMVLVEFIGRRKVLLIGGILMLMSNFIVAIVGSTVESVVADKVMIAFICLFIASFSATWGGVVWVISAELYPLGVRSKCTAICAAANWLVNFICCLITPYIVDTGSHTSSMGTKIYYIWGSLNVLGVIVVYFTVYETKGLTLEQIDELYSRASNSINSTKWNSRIKKQSLSLIEEQAQRMNHPQRPTCSCDKNQTNTITNMINESTDRPVDVTEQYDANIIPQVGPSMTSTINHTQFMPNINQLPLTHPNDEAIALETNYVDLGNGLGLNTYKRGPPSISTGSSDNDQEGDRSQQWSDDRQHMDRLNDYMAQLIQSDSNTTSTTISTSVRNRNFGSINDHLHQHHHNSSINTNQVSTFSNRVSHGRTGSTGSEFGDNYVDLGNGLGLNTYNRGPPSILMGSSEDESDLNDENEQNGNNYLNHSPIANTNETDSAESNAFEMIYLRSAPNTHNEHNEQTPTNDN</sequence>
<evidence type="ECO:0000259" key="11">
    <source>
        <dbReference type="PROSITE" id="PS50850"/>
    </source>
</evidence>
<dbReference type="OMA" id="NDYMAQL"/>